<feature type="domain" description="RCK C-terminal" evidence="12">
    <location>
        <begin position="609"/>
        <end position="691"/>
    </location>
</feature>
<feature type="transmembrane region" description="Helical" evidence="11">
    <location>
        <begin position="72"/>
        <end position="91"/>
    </location>
</feature>
<keyword evidence="4 11" id="KW-1133">Transmembrane helix</keyword>
<keyword evidence="9" id="KW-0407">Ion channel</keyword>
<comment type="subcellular location">
    <subcellularLocation>
        <location evidence="1">Membrane</location>
        <topology evidence="1">Multi-pass membrane protein</topology>
    </subcellularLocation>
</comment>
<feature type="transmembrane region" description="Helical" evidence="11">
    <location>
        <begin position="34"/>
        <end position="60"/>
    </location>
</feature>
<dbReference type="GO" id="GO:0034707">
    <property type="term" value="C:chloride channel complex"/>
    <property type="evidence" value="ECO:0007669"/>
    <property type="project" value="UniProtKB-KW"/>
</dbReference>
<keyword evidence="8" id="KW-0868">Chloride</keyword>
<dbReference type="GO" id="GO:0006813">
    <property type="term" value="P:potassium ion transport"/>
    <property type="evidence" value="ECO:0007669"/>
    <property type="project" value="InterPro"/>
</dbReference>
<feature type="transmembrane region" description="Helical" evidence="11">
    <location>
        <begin position="168"/>
        <end position="191"/>
    </location>
</feature>
<keyword evidence="2" id="KW-0813">Transport</keyword>
<feature type="transmembrane region" description="Helical" evidence="11">
    <location>
        <begin position="242"/>
        <end position="260"/>
    </location>
</feature>
<dbReference type="EMBL" id="CP031165">
    <property type="protein sequence ID" value="AXV05371.1"/>
    <property type="molecule type" value="Genomic_DNA"/>
</dbReference>
<name>A0A346XT24_9ACTN</name>
<evidence type="ECO:0000256" key="6">
    <source>
        <dbReference type="ARBA" id="ARBA00023136"/>
    </source>
</evidence>
<evidence type="ECO:0000256" key="7">
    <source>
        <dbReference type="ARBA" id="ARBA00023173"/>
    </source>
</evidence>
<keyword evidence="3 11" id="KW-0812">Transmembrane</keyword>
<reference evidence="14 15" key="1">
    <citation type="submission" date="2018-09" db="EMBL/GenBank/DDBJ databases">
        <title>Complete genome sequence of Euzebya sp. DY32-46 isolated from seawater of Pacific Ocean.</title>
        <authorList>
            <person name="Xu L."/>
            <person name="Wu Y.-H."/>
            <person name="Xu X.-W."/>
        </authorList>
    </citation>
    <scope>NUCLEOTIDE SEQUENCE [LARGE SCALE GENOMIC DNA]</scope>
    <source>
        <strain evidence="14 15">DY32-46</strain>
    </source>
</reference>
<dbReference type="Pfam" id="PF00571">
    <property type="entry name" value="CBS"/>
    <property type="match status" value="2"/>
</dbReference>
<dbReference type="CDD" id="cd00400">
    <property type="entry name" value="Voltage_gated_ClC"/>
    <property type="match status" value="1"/>
</dbReference>
<proteinExistence type="predicted"/>
<dbReference type="InterPro" id="IPR000644">
    <property type="entry name" value="CBS_dom"/>
</dbReference>
<evidence type="ECO:0000256" key="4">
    <source>
        <dbReference type="ARBA" id="ARBA00022989"/>
    </source>
</evidence>
<evidence type="ECO:0000256" key="10">
    <source>
        <dbReference type="PROSITE-ProRule" id="PRU00703"/>
    </source>
</evidence>
<dbReference type="InterPro" id="IPR046342">
    <property type="entry name" value="CBS_dom_sf"/>
</dbReference>
<dbReference type="OrthoDB" id="9767361at2"/>
<feature type="transmembrane region" description="Helical" evidence="11">
    <location>
        <begin position="424"/>
        <end position="445"/>
    </location>
</feature>
<keyword evidence="7" id="KW-0869">Chloride channel</keyword>
<dbReference type="Gene3D" id="3.10.580.10">
    <property type="entry name" value="CBS-domain"/>
    <property type="match status" value="1"/>
</dbReference>
<dbReference type="Gene3D" id="1.10.3080.10">
    <property type="entry name" value="Clc chloride channel"/>
    <property type="match status" value="1"/>
</dbReference>
<dbReference type="Proteomes" id="UP000264006">
    <property type="component" value="Chromosome"/>
</dbReference>
<dbReference type="RefSeq" id="WP_114590187.1">
    <property type="nucleotide sequence ID" value="NZ_CP031165.1"/>
</dbReference>
<evidence type="ECO:0000256" key="2">
    <source>
        <dbReference type="ARBA" id="ARBA00022448"/>
    </source>
</evidence>
<feature type="transmembrane region" description="Helical" evidence="11">
    <location>
        <begin position="396"/>
        <end position="418"/>
    </location>
</feature>
<keyword evidence="5" id="KW-0406">Ion transport</keyword>
<dbReference type="PANTHER" id="PTHR43427:SF6">
    <property type="entry name" value="CHLORIDE CHANNEL PROTEIN CLC-E"/>
    <property type="match status" value="1"/>
</dbReference>
<keyword evidence="10" id="KW-0129">CBS domain</keyword>
<feature type="transmembrane region" description="Helical" evidence="11">
    <location>
        <begin position="331"/>
        <end position="350"/>
    </location>
</feature>
<protein>
    <submittedName>
        <fullName evidence="14">Chloride channel protein</fullName>
    </submittedName>
</protein>
<evidence type="ECO:0000313" key="15">
    <source>
        <dbReference type="Proteomes" id="UP000264006"/>
    </source>
</evidence>
<keyword evidence="6 11" id="KW-0472">Membrane</keyword>
<feature type="transmembrane region" description="Helical" evidence="11">
    <location>
        <begin position="362"/>
        <end position="384"/>
    </location>
</feature>
<dbReference type="Pfam" id="PF00654">
    <property type="entry name" value="Voltage_CLC"/>
    <property type="match status" value="1"/>
</dbReference>
<evidence type="ECO:0000256" key="1">
    <source>
        <dbReference type="ARBA" id="ARBA00004141"/>
    </source>
</evidence>
<dbReference type="PROSITE" id="PS51202">
    <property type="entry name" value="RCK_C"/>
    <property type="match status" value="1"/>
</dbReference>
<accession>A0A346XT24</accession>
<dbReference type="PANTHER" id="PTHR43427">
    <property type="entry name" value="CHLORIDE CHANNEL PROTEIN CLC-E"/>
    <property type="match status" value="1"/>
</dbReference>
<dbReference type="SUPFAM" id="SSF81340">
    <property type="entry name" value="Clc chloride channel"/>
    <property type="match status" value="1"/>
</dbReference>
<evidence type="ECO:0000259" key="12">
    <source>
        <dbReference type="PROSITE" id="PS51202"/>
    </source>
</evidence>
<dbReference type="SMART" id="SM00116">
    <property type="entry name" value="CBS"/>
    <property type="match status" value="2"/>
</dbReference>
<dbReference type="Gene3D" id="3.30.70.1450">
    <property type="entry name" value="Regulator of K+ conductance, C-terminal domain"/>
    <property type="match status" value="1"/>
</dbReference>
<dbReference type="InterPro" id="IPR006037">
    <property type="entry name" value="RCK_C"/>
</dbReference>
<dbReference type="InterPro" id="IPR036721">
    <property type="entry name" value="RCK_C_sf"/>
</dbReference>
<dbReference type="GO" id="GO:0008324">
    <property type="term" value="F:monoatomic cation transmembrane transporter activity"/>
    <property type="evidence" value="ECO:0007669"/>
    <property type="project" value="InterPro"/>
</dbReference>
<dbReference type="KEGG" id="euz:DVS28_a0670"/>
<dbReference type="InterPro" id="IPR050368">
    <property type="entry name" value="ClC-type_chloride_channel"/>
</dbReference>
<evidence type="ECO:0000259" key="13">
    <source>
        <dbReference type="PROSITE" id="PS51371"/>
    </source>
</evidence>
<evidence type="ECO:0000256" key="8">
    <source>
        <dbReference type="ARBA" id="ARBA00023214"/>
    </source>
</evidence>
<evidence type="ECO:0000256" key="11">
    <source>
        <dbReference type="SAM" id="Phobius"/>
    </source>
</evidence>
<gene>
    <name evidence="14" type="ORF">DVS28_a0670</name>
</gene>
<evidence type="ECO:0000256" key="5">
    <source>
        <dbReference type="ARBA" id="ARBA00023065"/>
    </source>
</evidence>
<dbReference type="SUPFAM" id="SSF116726">
    <property type="entry name" value="TrkA C-terminal domain-like"/>
    <property type="match status" value="1"/>
</dbReference>
<feature type="domain" description="CBS" evidence="13">
    <location>
        <begin position="479"/>
        <end position="537"/>
    </location>
</feature>
<organism evidence="14 15">
    <name type="scientific">Euzebya pacifica</name>
    <dbReference type="NCBI Taxonomy" id="1608957"/>
    <lineage>
        <taxon>Bacteria</taxon>
        <taxon>Bacillati</taxon>
        <taxon>Actinomycetota</taxon>
        <taxon>Nitriliruptoria</taxon>
        <taxon>Euzebyales</taxon>
    </lineage>
</organism>
<dbReference type="PROSITE" id="PS51371">
    <property type="entry name" value="CBS"/>
    <property type="match status" value="2"/>
</dbReference>
<dbReference type="Pfam" id="PF02080">
    <property type="entry name" value="TrkA_C"/>
    <property type="match status" value="1"/>
</dbReference>
<dbReference type="InterPro" id="IPR014743">
    <property type="entry name" value="Cl-channel_core"/>
</dbReference>
<feature type="domain" description="CBS" evidence="13">
    <location>
        <begin position="543"/>
        <end position="601"/>
    </location>
</feature>
<sequence length="700" mass="72871">MRAATTMRDWNPLTRTGRAALRSSILDRSRNDGAMLAIAASVGIGTGLLAVLLVTLIVLVKGFVWGPSPVRWQVIAVPVLGGFVVGGLRVLSGSQSHDSGVTATMRAIAIHAGHIPVLRTLVKGVGTVVSIGTGAAGGREGPMVLLGSMVGSTCGRWLALDEERSRSLIAAGAASGIAASFNAPIGGMLFAMEVIIGGFKVRSLQVVVIAAVLSSVISRQLLGGELIYAVERDYVLEDPRELLLYAALGVLAVLVARTSMATEEAMKRRFTSSPLPDWIQPAIGGLMVGVLALGLPEVLGTGHDNPPLPLLSPAVGTDPVRSFIEGGPGTGLAAAGFLLVLMVGKILAANSSIASGHPVGELAPTLFIGASLGGALGHVATVVLPGTGIEPGAYALVGMAAAFGASGKAPLTGILIVFELTSDYGLVLPLMLATGLATFLADRLWEGSVYTRQLRRDGVVYAEPDDIDVMQTVSVGEVMTTDPDTVTADLPVVELAERFVATGHHGYPVVDAHGRLAGIVTRSDVDARLGDADPGDLTVGDIATTTVSTVTPDDPVFRAVRRMAALNVGRIPVVAADDRGKLVGLIRRSDLVQAYQRAITRSMGVQQRKDRSRLRELADTRFAEVVVAPASLADGRQIQHIEWPERTLVTGIRRGGESLTPSGTTRLHAGDEVVFLTGSESIEDVRVILADPATVPEETA</sequence>
<feature type="transmembrane region" description="Helical" evidence="11">
    <location>
        <begin position="203"/>
        <end position="222"/>
    </location>
</feature>
<evidence type="ECO:0000256" key="3">
    <source>
        <dbReference type="ARBA" id="ARBA00022692"/>
    </source>
</evidence>
<dbReference type="PRINTS" id="PR00762">
    <property type="entry name" value="CLCHANNEL"/>
</dbReference>
<dbReference type="AlphaFoldDB" id="A0A346XT24"/>
<dbReference type="GO" id="GO:0005254">
    <property type="term" value="F:chloride channel activity"/>
    <property type="evidence" value="ECO:0007669"/>
    <property type="project" value="UniProtKB-KW"/>
</dbReference>
<dbReference type="SUPFAM" id="SSF54631">
    <property type="entry name" value="CBS-domain pair"/>
    <property type="match status" value="1"/>
</dbReference>
<dbReference type="InterPro" id="IPR001807">
    <property type="entry name" value="ClC"/>
</dbReference>
<evidence type="ECO:0000313" key="14">
    <source>
        <dbReference type="EMBL" id="AXV05371.1"/>
    </source>
</evidence>
<evidence type="ECO:0000256" key="9">
    <source>
        <dbReference type="ARBA" id="ARBA00023303"/>
    </source>
</evidence>
<keyword evidence="15" id="KW-1185">Reference proteome</keyword>